<dbReference type="AlphaFoldDB" id="A0A8H6ZAM0"/>
<protein>
    <recommendedName>
        <fullName evidence="3">Protein kinase domain-containing protein</fullName>
    </recommendedName>
</protein>
<dbReference type="OrthoDB" id="68483at2759"/>
<keyword evidence="2" id="KW-1185">Reference proteome</keyword>
<accession>A0A8H6ZAM0</accession>
<dbReference type="SUPFAM" id="SSF56112">
    <property type="entry name" value="Protein kinase-like (PK-like)"/>
    <property type="match status" value="1"/>
</dbReference>
<gene>
    <name evidence="1" type="ORF">MSAN_00549200</name>
</gene>
<comment type="caution">
    <text evidence="1">The sequence shown here is derived from an EMBL/GenBank/DDBJ whole genome shotgun (WGS) entry which is preliminary data.</text>
</comment>
<dbReference type="InterPro" id="IPR011009">
    <property type="entry name" value="Kinase-like_dom_sf"/>
</dbReference>
<proteinExistence type="predicted"/>
<organism evidence="1 2">
    <name type="scientific">Mycena sanguinolenta</name>
    <dbReference type="NCBI Taxonomy" id="230812"/>
    <lineage>
        <taxon>Eukaryota</taxon>
        <taxon>Fungi</taxon>
        <taxon>Dikarya</taxon>
        <taxon>Basidiomycota</taxon>
        <taxon>Agaricomycotina</taxon>
        <taxon>Agaricomycetes</taxon>
        <taxon>Agaricomycetidae</taxon>
        <taxon>Agaricales</taxon>
        <taxon>Marasmiineae</taxon>
        <taxon>Mycenaceae</taxon>
        <taxon>Mycena</taxon>
    </lineage>
</organism>
<evidence type="ECO:0000313" key="1">
    <source>
        <dbReference type="EMBL" id="KAF7373396.1"/>
    </source>
</evidence>
<dbReference type="Gene3D" id="3.30.200.20">
    <property type="entry name" value="Phosphorylase Kinase, domain 1"/>
    <property type="match status" value="1"/>
</dbReference>
<name>A0A8H6ZAM0_9AGAR</name>
<evidence type="ECO:0008006" key="3">
    <source>
        <dbReference type="Google" id="ProtNLM"/>
    </source>
</evidence>
<dbReference type="EMBL" id="JACAZH010000003">
    <property type="protein sequence ID" value="KAF7373396.1"/>
    <property type="molecule type" value="Genomic_DNA"/>
</dbReference>
<evidence type="ECO:0000313" key="2">
    <source>
        <dbReference type="Proteomes" id="UP000623467"/>
    </source>
</evidence>
<dbReference type="Proteomes" id="UP000623467">
    <property type="component" value="Unassembled WGS sequence"/>
</dbReference>
<sequence length="149" mass="16663">MPSLLFPTSAKPESMDKEFSFTTKDLESKSTFSSRTPSLADLEQLLLIGHGATCSVYLVHQKVTDQLFAMKQLPKYDQAADVEQELSILLVTLWYEGKDLSAALMNGQKFTADRVRVYMAQLLLAIEGRGYGVCWIKLPKKSETAFGFT</sequence>
<reference evidence="1" key="1">
    <citation type="submission" date="2020-05" db="EMBL/GenBank/DDBJ databases">
        <title>Mycena genomes resolve the evolution of fungal bioluminescence.</title>
        <authorList>
            <person name="Tsai I.J."/>
        </authorList>
    </citation>
    <scope>NUCLEOTIDE SEQUENCE</scope>
    <source>
        <strain evidence="1">160909Yilan</strain>
    </source>
</reference>